<name>A0A3Q7IXB1_SOLLC</name>
<dbReference type="GO" id="GO:0015074">
    <property type="term" value="P:DNA integration"/>
    <property type="evidence" value="ECO:0007669"/>
    <property type="project" value="InterPro"/>
</dbReference>
<evidence type="ECO:0000313" key="3">
    <source>
        <dbReference type="EnsemblPlants" id="Solyc11g050932.1.1"/>
    </source>
</evidence>
<dbReference type="PANTHER" id="PTHR42648">
    <property type="entry name" value="TRANSPOSASE, PUTATIVE-RELATED"/>
    <property type="match status" value="1"/>
</dbReference>
<dbReference type="Gene3D" id="3.30.420.10">
    <property type="entry name" value="Ribonuclease H-like superfamily/Ribonuclease H"/>
    <property type="match status" value="1"/>
</dbReference>
<dbReference type="SUPFAM" id="SSF53098">
    <property type="entry name" value="Ribonuclease H-like"/>
    <property type="match status" value="1"/>
</dbReference>
<dbReference type="GO" id="GO:0003676">
    <property type="term" value="F:nucleic acid binding"/>
    <property type="evidence" value="ECO:0007669"/>
    <property type="project" value="InterPro"/>
</dbReference>
<dbReference type="OMA" id="GKPIMRC"/>
<dbReference type="Gramene" id="Solyc11g050932.1.1">
    <property type="protein sequence ID" value="Solyc11g050932.1.1"/>
    <property type="gene ID" value="Solyc11g050932.1"/>
</dbReference>
<dbReference type="InterPro" id="IPR001584">
    <property type="entry name" value="Integrase_cat-core"/>
</dbReference>
<reference evidence="3" key="2">
    <citation type="submission" date="2019-01" db="UniProtKB">
        <authorList>
            <consortium name="EnsemblPlants"/>
        </authorList>
    </citation>
    <scope>IDENTIFICATION</scope>
    <source>
        <strain evidence="3">cv. Heinz 1706</strain>
    </source>
</reference>
<dbReference type="EnsemblPlants" id="Solyc11g050932.1.1">
    <property type="protein sequence ID" value="Solyc11g050932.1.1"/>
    <property type="gene ID" value="Solyc11g050932.1"/>
</dbReference>
<evidence type="ECO:0000313" key="4">
    <source>
        <dbReference type="Proteomes" id="UP000004994"/>
    </source>
</evidence>
<dbReference type="PANTHER" id="PTHR42648:SF28">
    <property type="entry name" value="TRANSPOSON-ENCODED PROTEIN WITH RIBONUCLEASE H-LIKE AND RETROVIRUS ZINC FINGER-LIKE DOMAINS"/>
    <property type="match status" value="1"/>
</dbReference>
<feature type="region of interest" description="Disordered" evidence="1">
    <location>
        <begin position="245"/>
        <end position="280"/>
    </location>
</feature>
<dbReference type="InterPro" id="IPR012337">
    <property type="entry name" value="RNaseH-like_sf"/>
</dbReference>
<organism evidence="3">
    <name type="scientific">Solanum lycopersicum</name>
    <name type="common">Tomato</name>
    <name type="synonym">Lycopersicon esculentum</name>
    <dbReference type="NCBI Taxonomy" id="4081"/>
    <lineage>
        <taxon>Eukaryota</taxon>
        <taxon>Viridiplantae</taxon>
        <taxon>Streptophyta</taxon>
        <taxon>Embryophyta</taxon>
        <taxon>Tracheophyta</taxon>
        <taxon>Spermatophyta</taxon>
        <taxon>Magnoliopsida</taxon>
        <taxon>eudicotyledons</taxon>
        <taxon>Gunneridae</taxon>
        <taxon>Pentapetalae</taxon>
        <taxon>asterids</taxon>
        <taxon>lamiids</taxon>
        <taxon>Solanales</taxon>
        <taxon>Solanaceae</taxon>
        <taxon>Solanoideae</taxon>
        <taxon>Solaneae</taxon>
        <taxon>Solanum</taxon>
        <taxon>Solanum subgen. Lycopersicon</taxon>
    </lineage>
</organism>
<proteinExistence type="predicted"/>
<feature type="compositionally biased region" description="Low complexity" evidence="1">
    <location>
        <begin position="252"/>
        <end position="280"/>
    </location>
</feature>
<sequence>MTSGQQQQSGSMTPTDIQAAMHTMSLNPLDPSWYMDTRATSHMTSSSDFQTGKPIMRCDSWGDLYPITTLINNQATCTFAAISPKLWHDRLGYPGAPILDALRHHKNIDCNRLSSSTRKSDVYDTFLVLRNHILTQFERNIKNVQCDNGREFDDGPFWEFCKKHGMSFRLSCPHNSSQNGKAERKIRIINNISRTLLVHASLPPSFWHHSLQMATYLLNILQRKLFDSGLNSYVIQHFTNSIVASNDPPHPAAHSPAQSTPPGSASSQQAQPASLSTEFP</sequence>
<dbReference type="PROSITE" id="PS50994">
    <property type="entry name" value="INTEGRASE"/>
    <property type="match status" value="1"/>
</dbReference>
<evidence type="ECO:0000259" key="2">
    <source>
        <dbReference type="PROSITE" id="PS50994"/>
    </source>
</evidence>
<evidence type="ECO:0000256" key="1">
    <source>
        <dbReference type="SAM" id="MobiDB-lite"/>
    </source>
</evidence>
<feature type="domain" description="Integrase catalytic" evidence="2">
    <location>
        <begin position="80"/>
        <end position="240"/>
    </location>
</feature>
<dbReference type="InterPro" id="IPR039537">
    <property type="entry name" value="Retrotran_Ty1/copia-like"/>
</dbReference>
<dbReference type="InterPro" id="IPR036397">
    <property type="entry name" value="RNaseH_sf"/>
</dbReference>
<dbReference type="Proteomes" id="UP000004994">
    <property type="component" value="Chromosome 11"/>
</dbReference>
<protein>
    <recommendedName>
        <fullName evidence="2">Integrase catalytic domain-containing protein</fullName>
    </recommendedName>
</protein>
<dbReference type="AlphaFoldDB" id="A0A3Q7IXB1"/>
<accession>A0A3Q7IXB1</accession>
<keyword evidence="4" id="KW-1185">Reference proteome</keyword>
<dbReference type="InParanoid" id="A0A3Q7IXB1"/>
<reference evidence="3" key="1">
    <citation type="journal article" date="2012" name="Nature">
        <title>The tomato genome sequence provides insights into fleshy fruit evolution.</title>
        <authorList>
            <consortium name="Tomato Genome Consortium"/>
        </authorList>
    </citation>
    <scope>NUCLEOTIDE SEQUENCE [LARGE SCALE GENOMIC DNA]</scope>
    <source>
        <strain evidence="3">cv. Heinz 1706</strain>
    </source>
</reference>